<evidence type="ECO:0000313" key="1">
    <source>
        <dbReference type="EMBL" id="KAK3256418.1"/>
    </source>
</evidence>
<name>A0AAE0FB53_9CHLO</name>
<sequence length="111" mass="12939">MDFEMLERMTHGSFVDLRRWIRESLPSAYQVPSWAVILILLPLIGKTSREHSGERRAICVHSFFKVTITAYAVNRLWSRLVSTRSQLLEMDRLLENLQNTSGLEVLRFATM</sequence>
<accession>A0AAE0FB53</accession>
<keyword evidence="2" id="KW-1185">Reference proteome</keyword>
<gene>
    <name evidence="1" type="ORF">CYMTET_34447</name>
</gene>
<evidence type="ECO:0000313" key="2">
    <source>
        <dbReference type="Proteomes" id="UP001190700"/>
    </source>
</evidence>
<organism evidence="1 2">
    <name type="scientific">Cymbomonas tetramitiformis</name>
    <dbReference type="NCBI Taxonomy" id="36881"/>
    <lineage>
        <taxon>Eukaryota</taxon>
        <taxon>Viridiplantae</taxon>
        <taxon>Chlorophyta</taxon>
        <taxon>Pyramimonadophyceae</taxon>
        <taxon>Pyramimonadales</taxon>
        <taxon>Pyramimonadaceae</taxon>
        <taxon>Cymbomonas</taxon>
    </lineage>
</organism>
<dbReference type="AlphaFoldDB" id="A0AAE0FB53"/>
<proteinExistence type="predicted"/>
<comment type="caution">
    <text evidence="1">The sequence shown here is derived from an EMBL/GenBank/DDBJ whole genome shotgun (WGS) entry which is preliminary data.</text>
</comment>
<protein>
    <submittedName>
        <fullName evidence="1">Uncharacterized protein</fullName>
    </submittedName>
</protein>
<dbReference type="EMBL" id="LGRX02021676">
    <property type="protein sequence ID" value="KAK3256418.1"/>
    <property type="molecule type" value="Genomic_DNA"/>
</dbReference>
<dbReference type="Proteomes" id="UP001190700">
    <property type="component" value="Unassembled WGS sequence"/>
</dbReference>
<reference evidence="1 2" key="1">
    <citation type="journal article" date="2015" name="Genome Biol. Evol.">
        <title>Comparative Genomics of a Bacterivorous Green Alga Reveals Evolutionary Causalities and Consequences of Phago-Mixotrophic Mode of Nutrition.</title>
        <authorList>
            <person name="Burns J.A."/>
            <person name="Paasch A."/>
            <person name="Narechania A."/>
            <person name="Kim E."/>
        </authorList>
    </citation>
    <scope>NUCLEOTIDE SEQUENCE [LARGE SCALE GENOMIC DNA]</scope>
    <source>
        <strain evidence="1 2">PLY_AMNH</strain>
    </source>
</reference>